<keyword evidence="4" id="KW-0687">Ribonucleoprotein</keyword>
<keyword evidence="5" id="KW-1185">Reference proteome</keyword>
<dbReference type="GO" id="GO:0016747">
    <property type="term" value="F:acyltransferase activity, transferring groups other than amino-acyl groups"/>
    <property type="evidence" value="ECO:0007669"/>
    <property type="project" value="InterPro"/>
</dbReference>
<name>A0A8J7KDG8_9ACTN</name>
<dbReference type="InterPro" id="IPR000182">
    <property type="entry name" value="GNAT_dom"/>
</dbReference>
<dbReference type="AlphaFoldDB" id="A0A8J7KDG8"/>
<reference evidence="4" key="1">
    <citation type="submission" date="2020-11" db="EMBL/GenBank/DDBJ databases">
        <title>Sequencing the genomes of 1000 actinobacteria strains.</title>
        <authorList>
            <person name="Klenk H.-P."/>
        </authorList>
    </citation>
    <scope>NUCLEOTIDE SEQUENCE</scope>
    <source>
        <strain evidence="4">DSM 45356</strain>
    </source>
</reference>
<protein>
    <submittedName>
        <fullName evidence="4">Ribosomal protein S18 acetylase RimI-like enzyme</fullName>
    </submittedName>
</protein>
<dbReference type="SUPFAM" id="SSF55729">
    <property type="entry name" value="Acyl-CoA N-acyltransferases (Nat)"/>
    <property type="match status" value="1"/>
</dbReference>
<dbReference type="GO" id="GO:0005840">
    <property type="term" value="C:ribosome"/>
    <property type="evidence" value="ECO:0007669"/>
    <property type="project" value="UniProtKB-KW"/>
</dbReference>
<keyword evidence="1" id="KW-0808">Transferase</keyword>
<evidence type="ECO:0000256" key="2">
    <source>
        <dbReference type="ARBA" id="ARBA00023315"/>
    </source>
</evidence>
<gene>
    <name evidence="4" type="ORF">IW245_000204</name>
</gene>
<dbReference type="InterPro" id="IPR016181">
    <property type="entry name" value="Acyl_CoA_acyltransferase"/>
</dbReference>
<feature type="domain" description="N-acetyltransferase" evidence="3">
    <location>
        <begin position="15"/>
        <end position="144"/>
    </location>
</feature>
<dbReference type="Pfam" id="PF00583">
    <property type="entry name" value="Acetyltransf_1"/>
    <property type="match status" value="1"/>
</dbReference>
<feature type="domain" description="N-acetyltransferase" evidence="3">
    <location>
        <begin position="159"/>
        <end position="293"/>
    </location>
</feature>
<evidence type="ECO:0000313" key="5">
    <source>
        <dbReference type="Proteomes" id="UP000622552"/>
    </source>
</evidence>
<dbReference type="Proteomes" id="UP000622552">
    <property type="component" value="Unassembled WGS sequence"/>
</dbReference>
<evidence type="ECO:0000256" key="1">
    <source>
        <dbReference type="ARBA" id="ARBA00022679"/>
    </source>
</evidence>
<accession>A0A8J7KDG8</accession>
<keyword evidence="4" id="KW-0689">Ribosomal protein</keyword>
<dbReference type="PROSITE" id="PS51186">
    <property type="entry name" value="GNAT"/>
    <property type="match status" value="2"/>
</dbReference>
<dbReference type="Gene3D" id="3.40.630.30">
    <property type="match status" value="1"/>
</dbReference>
<dbReference type="CDD" id="cd04301">
    <property type="entry name" value="NAT_SF"/>
    <property type="match status" value="1"/>
</dbReference>
<dbReference type="RefSeq" id="WP_197001299.1">
    <property type="nucleotide sequence ID" value="NZ_BONS01000042.1"/>
</dbReference>
<proteinExistence type="predicted"/>
<keyword evidence="2" id="KW-0012">Acyltransferase</keyword>
<organism evidence="4 5">
    <name type="scientific">Longispora fulva</name>
    <dbReference type="NCBI Taxonomy" id="619741"/>
    <lineage>
        <taxon>Bacteria</taxon>
        <taxon>Bacillati</taxon>
        <taxon>Actinomycetota</taxon>
        <taxon>Actinomycetes</taxon>
        <taxon>Micromonosporales</taxon>
        <taxon>Micromonosporaceae</taxon>
        <taxon>Longispora</taxon>
    </lineage>
</organism>
<dbReference type="PANTHER" id="PTHR43877">
    <property type="entry name" value="AMINOALKYLPHOSPHONATE N-ACETYLTRANSFERASE-RELATED-RELATED"/>
    <property type="match status" value="1"/>
</dbReference>
<dbReference type="InterPro" id="IPR050832">
    <property type="entry name" value="Bact_Acetyltransf"/>
</dbReference>
<sequence length="293" mass="31988">MRFRHRWPRTELAGLVWRRIGDAERGEVAELLRRCEASEGWHLPLDAYQLSMDLAECVGGFLDGRLIAAASAGVGLTPTLDGVVDPRVRRRGIGAAMLDWALAGARGRPVTVRVRVRNPVTERLLTGRGLRWVSGELELSLAVPEHPVPVAAPPGCRLLSWPEADPADFHAAYQASYGEERPFERWFAGAIGEPEEAEEDNAAMLAVGPGREILGYAVLTKSRLWELGVIPTARRRGVGRALFSAALVRLQSITDDPYDKVRASVDVDNLPGRGLFDALGFEVTSASACYGRD</sequence>
<dbReference type="PANTHER" id="PTHR43877:SF1">
    <property type="entry name" value="ACETYLTRANSFERASE"/>
    <property type="match status" value="1"/>
</dbReference>
<dbReference type="EMBL" id="JADOUF010000001">
    <property type="protein sequence ID" value="MBG6134010.1"/>
    <property type="molecule type" value="Genomic_DNA"/>
</dbReference>
<evidence type="ECO:0000313" key="4">
    <source>
        <dbReference type="EMBL" id="MBG6134010.1"/>
    </source>
</evidence>
<comment type="caution">
    <text evidence="4">The sequence shown here is derived from an EMBL/GenBank/DDBJ whole genome shotgun (WGS) entry which is preliminary data.</text>
</comment>
<evidence type="ECO:0000259" key="3">
    <source>
        <dbReference type="PROSITE" id="PS51186"/>
    </source>
</evidence>